<reference evidence="2 3" key="1">
    <citation type="journal article" date="2007" name="Proc. Natl. Acad. Sci. U.S.A.">
        <title>The tiny eukaryote Ostreococcus provides genomic insights into the paradox of plankton speciation.</title>
        <authorList>
            <person name="Palenik B."/>
            <person name="Grimwood J."/>
            <person name="Aerts A."/>
            <person name="Rouze P."/>
            <person name="Salamov A."/>
            <person name="Putnam N."/>
            <person name="Dupont C."/>
            <person name="Jorgensen R."/>
            <person name="Derelle E."/>
            <person name="Rombauts S."/>
            <person name="Zhou K."/>
            <person name="Otillar R."/>
            <person name="Merchant S.S."/>
            <person name="Podell S."/>
            <person name="Gaasterland T."/>
            <person name="Napoli C."/>
            <person name="Gendler K."/>
            <person name="Manuell A."/>
            <person name="Tai V."/>
            <person name="Vallon O."/>
            <person name="Piganeau G."/>
            <person name="Jancek S."/>
            <person name="Heijde M."/>
            <person name="Jabbari K."/>
            <person name="Bowler C."/>
            <person name="Lohr M."/>
            <person name="Robbens S."/>
            <person name="Werner G."/>
            <person name="Dubchak I."/>
            <person name="Pazour G.J."/>
            <person name="Ren Q."/>
            <person name="Paulsen I."/>
            <person name="Delwiche C."/>
            <person name="Schmutz J."/>
            <person name="Rokhsar D."/>
            <person name="Van de Peer Y."/>
            <person name="Moreau H."/>
            <person name="Grigoriev I.V."/>
        </authorList>
    </citation>
    <scope>NUCLEOTIDE SEQUENCE [LARGE SCALE GENOMIC DNA]</scope>
    <source>
        <strain evidence="2 3">CCE9901</strain>
    </source>
</reference>
<dbReference type="KEGG" id="olu:OSTLU_28486"/>
<dbReference type="Gene3D" id="3.40.50.150">
    <property type="entry name" value="Vaccinia Virus protein VP39"/>
    <property type="match status" value="1"/>
</dbReference>
<dbReference type="OrthoDB" id="411251at2759"/>
<dbReference type="InterPro" id="IPR006342">
    <property type="entry name" value="FkbM_mtfrase"/>
</dbReference>
<dbReference type="RefSeq" id="XP_001422346.1">
    <property type="nucleotide sequence ID" value="XM_001422309.1"/>
</dbReference>
<dbReference type="Gramene" id="ABP00663">
    <property type="protein sequence ID" value="ABP00663"/>
    <property type="gene ID" value="OSTLU_28486"/>
</dbReference>
<dbReference type="Proteomes" id="UP000001568">
    <property type="component" value="Chromosome 18"/>
</dbReference>
<sequence>MGSSPLHLQTFYATAGDPGTSSLHKPVKFDVQNEIQVPVWNLHDFFTLLPWSVSVPKSESLGVQGGRVQYIDMLKIDAQGHDLEIIKGARHWLSKRVVWIQPELVVTGYADQHGEHELRDFITSLGFEYLPRGLNHDCADDLFLNMRFRHMRHVAQVLCQGL</sequence>
<proteinExistence type="predicted"/>
<protein>
    <recommendedName>
        <fullName evidence="1">Methyltransferase FkbM domain-containing protein</fullName>
    </recommendedName>
</protein>
<dbReference type="Pfam" id="PF05050">
    <property type="entry name" value="Methyltransf_21"/>
    <property type="match status" value="1"/>
</dbReference>
<dbReference type="SUPFAM" id="SSF53335">
    <property type="entry name" value="S-adenosyl-L-methionine-dependent methyltransferases"/>
    <property type="match status" value="1"/>
</dbReference>
<dbReference type="GeneID" id="5006352"/>
<feature type="domain" description="Methyltransferase FkbM" evidence="1">
    <location>
        <begin position="30"/>
        <end position="129"/>
    </location>
</feature>
<dbReference type="AlphaFoldDB" id="A4SA97"/>
<keyword evidence="3" id="KW-1185">Reference proteome</keyword>
<evidence type="ECO:0000259" key="1">
    <source>
        <dbReference type="Pfam" id="PF05050"/>
    </source>
</evidence>
<accession>A4SA97</accession>
<organism evidence="2 3">
    <name type="scientific">Ostreococcus lucimarinus (strain CCE9901)</name>
    <dbReference type="NCBI Taxonomy" id="436017"/>
    <lineage>
        <taxon>Eukaryota</taxon>
        <taxon>Viridiplantae</taxon>
        <taxon>Chlorophyta</taxon>
        <taxon>Mamiellophyceae</taxon>
        <taxon>Mamiellales</taxon>
        <taxon>Bathycoccaceae</taxon>
        <taxon>Ostreococcus</taxon>
    </lineage>
</organism>
<dbReference type="EMBL" id="CP000598">
    <property type="protein sequence ID" value="ABP00663.1"/>
    <property type="molecule type" value="Genomic_DNA"/>
</dbReference>
<name>A4SA97_OSTLU</name>
<gene>
    <name evidence="2" type="ORF">OSTLU_28486</name>
</gene>
<dbReference type="HOGENOM" id="CLU_1638191_0_0_1"/>
<evidence type="ECO:0000313" key="2">
    <source>
        <dbReference type="EMBL" id="ABP00663.1"/>
    </source>
</evidence>
<dbReference type="InterPro" id="IPR029063">
    <property type="entry name" value="SAM-dependent_MTases_sf"/>
</dbReference>
<evidence type="ECO:0000313" key="3">
    <source>
        <dbReference type="Proteomes" id="UP000001568"/>
    </source>
</evidence>